<dbReference type="Pfam" id="PF12266">
    <property type="entry name" value="DUF3613"/>
    <property type="match status" value="1"/>
</dbReference>
<dbReference type="Proteomes" id="UP000251617">
    <property type="component" value="Chromosome"/>
</dbReference>
<sequence>MFRYLMVLAGCACVSVTMAQEPPRQAEAQTATEALLRVQSSGEQASNRLQVQTAQERDQSMQRWLDTYKYVIPDFYRWTKMTSSND</sequence>
<accession>A0AAD0PDN3</accession>
<dbReference type="RefSeq" id="WP_112899253.1">
    <property type="nucleotide sequence ID" value="NZ_CP030750.1"/>
</dbReference>
<feature type="signal peptide" evidence="1">
    <location>
        <begin position="1"/>
        <end position="19"/>
    </location>
</feature>
<dbReference type="EMBL" id="CP030750">
    <property type="protein sequence ID" value="AXA26899.1"/>
    <property type="molecule type" value="Genomic_DNA"/>
</dbReference>
<keyword evidence="1" id="KW-0732">Signal</keyword>
<proteinExistence type="predicted"/>
<reference evidence="2 3" key="1">
    <citation type="submission" date="2018-06" db="EMBL/GenBank/DDBJ databases">
        <title>The genome of Pseudomonas putida NX-1, a lignin degrader.</title>
        <authorList>
            <person name="Xu Z."/>
        </authorList>
    </citation>
    <scope>NUCLEOTIDE SEQUENCE [LARGE SCALE GENOMIC DNA]</scope>
    <source>
        <strain evidence="2 3">NX-1</strain>
    </source>
</reference>
<feature type="chain" id="PRO_5042116625" evidence="1">
    <location>
        <begin position="20"/>
        <end position="86"/>
    </location>
</feature>
<dbReference type="AlphaFoldDB" id="A0AAD0PDN3"/>
<evidence type="ECO:0000313" key="3">
    <source>
        <dbReference type="Proteomes" id="UP000251617"/>
    </source>
</evidence>
<protein>
    <submittedName>
        <fullName evidence="2">DUF3613 domain-containing protein</fullName>
    </submittedName>
</protein>
<evidence type="ECO:0000313" key="2">
    <source>
        <dbReference type="EMBL" id="AXA26899.1"/>
    </source>
</evidence>
<gene>
    <name evidence="2" type="ORF">C1S65_23340</name>
</gene>
<name>A0AAD0PDN3_PSEPU</name>
<organism evidence="2 3">
    <name type="scientific">Pseudomonas putida</name>
    <name type="common">Arthrobacter siderocapsulatus</name>
    <dbReference type="NCBI Taxonomy" id="303"/>
    <lineage>
        <taxon>Bacteria</taxon>
        <taxon>Pseudomonadati</taxon>
        <taxon>Pseudomonadota</taxon>
        <taxon>Gammaproteobacteria</taxon>
        <taxon>Pseudomonadales</taxon>
        <taxon>Pseudomonadaceae</taxon>
        <taxon>Pseudomonas</taxon>
    </lineage>
</organism>
<evidence type="ECO:0000256" key="1">
    <source>
        <dbReference type="SAM" id="SignalP"/>
    </source>
</evidence>
<dbReference type="InterPro" id="IPR022053">
    <property type="entry name" value="DUF3613"/>
</dbReference>